<sequence length="174" mass="19157">MKNLKKAVKKKLSLETSTSRTILELVDGRREELVFNQVRPTEFTVSDSNFSIKSGVNVEIEIENVDLEAASKTLWPGAQIRVRGGLNGQGAPIKAHATIPANKVIVDGVDAESFLYWVIETPEGNFHNKQPIHMKGHITGLPPKDATFNSQDVVPIFDANDQQVGTLYSCLQSN</sequence>
<name>A0A1H0BQU0_9BACL</name>
<dbReference type="AlphaFoldDB" id="A0A1H0BQU0"/>
<evidence type="ECO:0000313" key="1">
    <source>
        <dbReference type="EMBL" id="SDN47955.1"/>
    </source>
</evidence>
<proteinExistence type="predicted"/>
<dbReference type="EMBL" id="FNHW01000005">
    <property type="protein sequence ID" value="SDN47955.1"/>
    <property type="molecule type" value="Genomic_DNA"/>
</dbReference>
<accession>A0A1H0BQU0</accession>
<dbReference type="OrthoDB" id="2598259at2"/>
<organism evidence="1 2">
    <name type="scientific">Fictibacillus solisalsi</name>
    <dbReference type="NCBI Taxonomy" id="459525"/>
    <lineage>
        <taxon>Bacteria</taxon>
        <taxon>Bacillati</taxon>
        <taxon>Bacillota</taxon>
        <taxon>Bacilli</taxon>
        <taxon>Bacillales</taxon>
        <taxon>Fictibacillaceae</taxon>
        <taxon>Fictibacillus</taxon>
    </lineage>
</organism>
<protein>
    <submittedName>
        <fullName evidence="1">Uncharacterized protein</fullName>
    </submittedName>
</protein>
<keyword evidence="2" id="KW-1185">Reference proteome</keyword>
<evidence type="ECO:0000313" key="2">
    <source>
        <dbReference type="Proteomes" id="UP000199544"/>
    </source>
</evidence>
<dbReference type="STRING" id="459525.SAMN04488137_4619"/>
<gene>
    <name evidence="1" type="ORF">SAMN04488137_4619</name>
</gene>
<reference evidence="2" key="1">
    <citation type="submission" date="2016-10" db="EMBL/GenBank/DDBJ databases">
        <authorList>
            <person name="Varghese N."/>
            <person name="Submissions S."/>
        </authorList>
    </citation>
    <scope>NUCLEOTIDE SEQUENCE [LARGE SCALE GENOMIC DNA]</scope>
    <source>
        <strain evidence="2">CGMCC 1.6854</strain>
    </source>
</reference>
<dbReference type="Proteomes" id="UP000199544">
    <property type="component" value="Unassembled WGS sequence"/>
</dbReference>
<dbReference type="RefSeq" id="WP_090238767.1">
    <property type="nucleotide sequence ID" value="NZ_FNHW01000005.1"/>
</dbReference>